<dbReference type="Proteomes" id="UP000317648">
    <property type="component" value="Chromosome"/>
</dbReference>
<keyword evidence="2" id="KW-0472">Membrane</keyword>
<feature type="transmembrane region" description="Helical" evidence="2">
    <location>
        <begin position="230"/>
        <end position="252"/>
    </location>
</feature>
<accession>A0A518DVW2</accession>
<protein>
    <recommendedName>
        <fullName evidence="5">EamA-like transporter family protein</fullName>
    </recommendedName>
</protein>
<feature type="transmembrane region" description="Helical" evidence="2">
    <location>
        <begin position="264"/>
        <end position="288"/>
    </location>
</feature>
<feature type="transmembrane region" description="Helical" evidence="2">
    <location>
        <begin position="102"/>
        <end position="122"/>
    </location>
</feature>
<evidence type="ECO:0000256" key="2">
    <source>
        <dbReference type="SAM" id="Phobius"/>
    </source>
</evidence>
<keyword evidence="4" id="KW-1185">Reference proteome</keyword>
<evidence type="ECO:0000313" key="3">
    <source>
        <dbReference type="EMBL" id="QDU95976.1"/>
    </source>
</evidence>
<dbReference type="KEGG" id="lcre:Pla8534_37950"/>
<evidence type="ECO:0008006" key="5">
    <source>
        <dbReference type="Google" id="ProtNLM"/>
    </source>
</evidence>
<dbReference type="RefSeq" id="WP_145054653.1">
    <property type="nucleotide sequence ID" value="NZ_CP036433.1"/>
</dbReference>
<feature type="compositionally biased region" description="Low complexity" evidence="1">
    <location>
        <begin position="390"/>
        <end position="399"/>
    </location>
</feature>
<feature type="transmembrane region" description="Helical" evidence="2">
    <location>
        <begin position="295"/>
        <end position="312"/>
    </location>
</feature>
<feature type="transmembrane region" description="Helical" evidence="2">
    <location>
        <begin position="38"/>
        <end position="61"/>
    </location>
</feature>
<sequence length="399" mass="41962">MRSFLASLPFAALTFLCWGVYGPLLHTGGTGMGKSRLASFICVGLAYFVIAVIVPILLLQLRGEKGYWSISGTVWSLFAGSCGAIGALGIIMALGLGGKPLYVMPLVFGCAPVVNTIVSMWMTNTFKDARLMFFVGIVMVAAGAAGVMFFKPAHKPHAPEKAVATTAGEEHPEHDPPAKTVSAEMRTTAADLTINEFIPVLLSIGLTALCWGTYGSVLHKGQHLLGDSRLRALLCVGLAYLLIAVIVPFGLLKTVWPAPIAWEWWGAGFALAAGAAGAFGALGMILAFNFGGKPIFVMPMVFGCAPVVNTFVEMTAQKSFSQISIWFALSLLLVISGAATVLIFSPKPKKKPGGPAPAPAESRKPAPADSHVATSRDSKSFDDDDEESTADAASPVEKS</sequence>
<proteinExistence type="predicted"/>
<dbReference type="EMBL" id="CP036433">
    <property type="protein sequence ID" value="QDU95976.1"/>
    <property type="molecule type" value="Genomic_DNA"/>
</dbReference>
<reference evidence="3 4" key="1">
    <citation type="submission" date="2019-02" db="EMBL/GenBank/DDBJ databases">
        <title>Deep-cultivation of Planctomycetes and their phenomic and genomic characterization uncovers novel biology.</title>
        <authorList>
            <person name="Wiegand S."/>
            <person name="Jogler M."/>
            <person name="Boedeker C."/>
            <person name="Pinto D."/>
            <person name="Vollmers J."/>
            <person name="Rivas-Marin E."/>
            <person name="Kohn T."/>
            <person name="Peeters S.H."/>
            <person name="Heuer A."/>
            <person name="Rast P."/>
            <person name="Oberbeckmann S."/>
            <person name="Bunk B."/>
            <person name="Jeske O."/>
            <person name="Meyerdierks A."/>
            <person name="Storesund J.E."/>
            <person name="Kallscheuer N."/>
            <person name="Luecker S."/>
            <person name="Lage O.M."/>
            <person name="Pohl T."/>
            <person name="Merkel B.J."/>
            <person name="Hornburger P."/>
            <person name="Mueller R.-W."/>
            <person name="Bruemmer F."/>
            <person name="Labrenz M."/>
            <person name="Spormann A.M."/>
            <person name="Op den Camp H."/>
            <person name="Overmann J."/>
            <person name="Amann R."/>
            <person name="Jetten M.S.M."/>
            <person name="Mascher T."/>
            <person name="Medema M.H."/>
            <person name="Devos D.P."/>
            <person name="Kaster A.-K."/>
            <person name="Ovreas L."/>
            <person name="Rohde M."/>
            <person name="Galperin M.Y."/>
            <person name="Jogler C."/>
        </authorList>
    </citation>
    <scope>NUCLEOTIDE SEQUENCE [LARGE SCALE GENOMIC DNA]</scope>
    <source>
        <strain evidence="3 4">Pla85_3_4</strain>
    </source>
</reference>
<organism evidence="3 4">
    <name type="scientific">Lignipirellula cremea</name>
    <dbReference type="NCBI Taxonomy" id="2528010"/>
    <lineage>
        <taxon>Bacteria</taxon>
        <taxon>Pseudomonadati</taxon>
        <taxon>Planctomycetota</taxon>
        <taxon>Planctomycetia</taxon>
        <taxon>Pirellulales</taxon>
        <taxon>Pirellulaceae</taxon>
        <taxon>Lignipirellula</taxon>
    </lineage>
</organism>
<keyword evidence="2" id="KW-1133">Transmembrane helix</keyword>
<feature type="transmembrane region" description="Helical" evidence="2">
    <location>
        <begin position="324"/>
        <end position="344"/>
    </location>
</feature>
<name>A0A518DVW2_9BACT</name>
<gene>
    <name evidence="3" type="ORF">Pla8534_37950</name>
</gene>
<keyword evidence="2" id="KW-0812">Transmembrane</keyword>
<feature type="region of interest" description="Disordered" evidence="1">
    <location>
        <begin position="347"/>
        <end position="399"/>
    </location>
</feature>
<evidence type="ECO:0000313" key="4">
    <source>
        <dbReference type="Proteomes" id="UP000317648"/>
    </source>
</evidence>
<dbReference type="OrthoDB" id="257805at2"/>
<evidence type="ECO:0000256" key="1">
    <source>
        <dbReference type="SAM" id="MobiDB-lite"/>
    </source>
</evidence>
<dbReference type="AlphaFoldDB" id="A0A518DVW2"/>
<feature type="transmembrane region" description="Helical" evidence="2">
    <location>
        <begin position="131"/>
        <end position="150"/>
    </location>
</feature>
<feature type="transmembrane region" description="Helical" evidence="2">
    <location>
        <begin position="73"/>
        <end position="96"/>
    </location>
</feature>
<feature type="transmembrane region" description="Helical" evidence="2">
    <location>
        <begin position="197"/>
        <end position="218"/>
    </location>
</feature>